<keyword evidence="2" id="KW-1185">Reference proteome</keyword>
<organism evidence="2">
    <name type="scientific">Arabidopsis lyrata subsp. lyrata</name>
    <name type="common">Lyre-leaved rock-cress</name>
    <dbReference type="NCBI Taxonomy" id="81972"/>
    <lineage>
        <taxon>Eukaryota</taxon>
        <taxon>Viridiplantae</taxon>
        <taxon>Streptophyta</taxon>
        <taxon>Embryophyta</taxon>
        <taxon>Tracheophyta</taxon>
        <taxon>Spermatophyta</taxon>
        <taxon>Magnoliopsida</taxon>
        <taxon>eudicotyledons</taxon>
        <taxon>Gunneridae</taxon>
        <taxon>Pentapetalae</taxon>
        <taxon>rosids</taxon>
        <taxon>malvids</taxon>
        <taxon>Brassicales</taxon>
        <taxon>Brassicaceae</taxon>
        <taxon>Camelineae</taxon>
        <taxon>Arabidopsis</taxon>
    </lineage>
</organism>
<reference evidence="2" key="1">
    <citation type="journal article" date="2011" name="Nat. Genet.">
        <title>The Arabidopsis lyrata genome sequence and the basis of rapid genome size change.</title>
        <authorList>
            <person name="Hu T.T."/>
            <person name="Pattyn P."/>
            <person name="Bakker E.G."/>
            <person name="Cao J."/>
            <person name="Cheng J.-F."/>
            <person name="Clark R.M."/>
            <person name="Fahlgren N."/>
            <person name="Fawcett J.A."/>
            <person name="Grimwood J."/>
            <person name="Gundlach H."/>
            <person name="Haberer G."/>
            <person name="Hollister J.D."/>
            <person name="Ossowski S."/>
            <person name="Ottilar R.P."/>
            <person name="Salamov A.A."/>
            <person name="Schneeberger K."/>
            <person name="Spannagl M."/>
            <person name="Wang X."/>
            <person name="Yang L."/>
            <person name="Nasrallah M.E."/>
            <person name="Bergelson J."/>
            <person name="Carrington J.C."/>
            <person name="Gaut B.S."/>
            <person name="Schmutz J."/>
            <person name="Mayer K.F.X."/>
            <person name="Van de Peer Y."/>
            <person name="Grigoriev I.V."/>
            <person name="Nordborg M."/>
            <person name="Weigel D."/>
            <person name="Guo Y.-L."/>
        </authorList>
    </citation>
    <scope>NUCLEOTIDE SEQUENCE [LARGE SCALE GENOMIC DNA]</scope>
    <source>
        <strain evidence="2">cv. MN47</strain>
    </source>
</reference>
<dbReference type="EMBL" id="GL348980">
    <property type="protein sequence ID" value="EFH38784.1"/>
    <property type="molecule type" value="Genomic_DNA"/>
</dbReference>
<dbReference type="HOGENOM" id="CLU_604625_0_0_1"/>
<proteinExistence type="predicted"/>
<gene>
    <name evidence="1" type="ORF">ARALYDRAFT_359557</name>
</gene>
<evidence type="ECO:0000313" key="1">
    <source>
        <dbReference type="EMBL" id="EFH38784.1"/>
    </source>
</evidence>
<accession>D7MXE8</accession>
<sequence length="453" mass="52362">MEQMELKFLALSLRESYKDGAVDPIQDYFELAGTCTWRFIILCCLLEYGHMEFTITLRTSLALNLTWRKRIAFKLRKDKVSHHSRKHFNLFDRLINVMEWKPPQTKPYVSEPLEVLILVTYFSFSGDFAKLNFGNLTATLHEESALLSPVGSTLSGHHVIMSSCETSSLELNKLVSKHTFPAKQVEEIELQILALSLTKCFKDRAMAGTKRGKFIMEELGLDGRIHEVGDTRLHMIVVIPFPSSRMTSYRIVIVSSPTHPFPCEQMEEMEQKLFSLKSTEGEGVKEVSYTKLITKLSEIIQAVDMSWTYQIRTKLCQIATLISLSHIIWFNCYDRNLVNIENQKLTLGKDNEKSYARNVLFSHVPPCLMSERITCKQEESFFMSRKHEYFCAKLYMLMNGDEYMLSRRLEKSGRTSSLNKRLLTKSCTKEATKLITMLLEIIHAVDRTWTCHI</sequence>
<dbReference type="Proteomes" id="UP000008694">
    <property type="component" value="Unassembled WGS sequence"/>
</dbReference>
<dbReference type="AlphaFoldDB" id="D7MXE8"/>
<dbReference type="Gramene" id="fgenesh1_pg.C_scaffold_376000001">
    <property type="protein sequence ID" value="fgenesh1_pg.C_scaffold_376000001"/>
    <property type="gene ID" value="fgenesh1_pg.C_scaffold_376000001"/>
</dbReference>
<name>D7MXE8_ARALL</name>
<evidence type="ECO:0000313" key="2">
    <source>
        <dbReference type="Proteomes" id="UP000008694"/>
    </source>
</evidence>
<protein>
    <submittedName>
        <fullName evidence="1">Predicted protein</fullName>
    </submittedName>
</protein>